<keyword evidence="3" id="KW-1185">Reference proteome</keyword>
<accession>A0AAE8BLK8</accession>
<evidence type="ECO:0000313" key="2">
    <source>
        <dbReference type="EMBL" id="QYW02068.1"/>
    </source>
</evidence>
<sequence length="319" mass="33897">MNFSFTKKDAGDKRFDGSMDGDFTPIPSQWYAGIIEKTDDIKPTNDGAGTYLPTTWALTGKHHAGRKVFLNIGRSGSEGFVNMGNGILGSILDALNMEGFQSFVQVMNKPMAILVKLIPEELEADGVTVKRKAKNEIKGILPFAQLEKLRAEYAEKHPNGDAPAAKKTVKAVAATDIPDTAGWDDEPAAGTTAVAEPVASAQAPAQFQEQPWNDKEKATTVVTDVPPPAVEEVAAPAVVEAWEANGWIQHPKSPAHVYKGKEAKTKAEVNAFYAAEAEKAKKAAAEAAAAKAAPDVPDLGVPPVEDAGEGIPPWASDEE</sequence>
<reference evidence="2" key="1">
    <citation type="submission" date="2021-06" db="EMBL/GenBank/DDBJ databases">
        <title>Complete genome sequence of Stenotrophomonas maltophilia phage Siara.</title>
        <authorList>
            <person name="Marmion J."/>
            <person name="Tate N."/>
            <person name="Clark J."/>
            <person name="Le T."/>
            <person name="Liu M."/>
            <person name="Burrowes B."/>
            <person name="Gill J."/>
        </authorList>
    </citation>
    <scope>NUCLEOTIDE SEQUENCE</scope>
</reference>
<evidence type="ECO:0000313" key="3">
    <source>
        <dbReference type="Proteomes" id="UP000827319"/>
    </source>
</evidence>
<feature type="region of interest" description="Disordered" evidence="1">
    <location>
        <begin position="286"/>
        <end position="319"/>
    </location>
</feature>
<gene>
    <name evidence="2" type="ORF">CPT_Siara_067</name>
</gene>
<organism evidence="2 3">
    <name type="scientific">Stenotrophomonas phage Siara</name>
    <dbReference type="NCBI Taxonomy" id="2859658"/>
    <lineage>
        <taxon>Viruses</taxon>
        <taxon>Duplodnaviria</taxon>
        <taxon>Heunggongvirae</taxon>
        <taxon>Uroviricota</taxon>
        <taxon>Caudoviricetes</taxon>
        <taxon>Beaumontvirinae</taxon>
        <taxon>Siaravirus</taxon>
        <taxon>Siaravirus siara</taxon>
    </lineage>
</organism>
<evidence type="ECO:0000256" key="1">
    <source>
        <dbReference type="SAM" id="MobiDB-lite"/>
    </source>
</evidence>
<dbReference type="Proteomes" id="UP000827319">
    <property type="component" value="Segment"/>
</dbReference>
<protein>
    <submittedName>
        <fullName evidence="2">Uncharacterized protein</fullName>
    </submittedName>
</protein>
<proteinExistence type="predicted"/>
<name>A0AAE8BLK8_9CAUD</name>
<dbReference type="EMBL" id="MZ326859">
    <property type="protein sequence ID" value="QYW02068.1"/>
    <property type="molecule type" value="Genomic_DNA"/>
</dbReference>